<dbReference type="Proteomes" id="UP001221898">
    <property type="component" value="Unassembled WGS sequence"/>
</dbReference>
<dbReference type="GO" id="GO:0000122">
    <property type="term" value="P:negative regulation of transcription by RNA polymerase II"/>
    <property type="evidence" value="ECO:0007669"/>
    <property type="project" value="TreeGrafter"/>
</dbReference>
<keyword evidence="10" id="KW-0804">Transcription</keyword>
<evidence type="ECO:0000256" key="5">
    <source>
        <dbReference type="ARBA" id="ARBA00022771"/>
    </source>
</evidence>
<keyword evidence="6" id="KW-0862">Zinc</keyword>
<dbReference type="GO" id="GO:0003677">
    <property type="term" value="F:DNA binding"/>
    <property type="evidence" value="ECO:0007669"/>
    <property type="project" value="UniProtKB-KW"/>
</dbReference>
<dbReference type="AlphaFoldDB" id="A0AAD7WJ27"/>
<keyword evidence="15" id="KW-1185">Reference proteome</keyword>
<dbReference type="Pfam" id="PF25445">
    <property type="entry name" value="CCHC_ZFPM2"/>
    <property type="match status" value="1"/>
</dbReference>
<evidence type="ECO:0000256" key="6">
    <source>
        <dbReference type="ARBA" id="ARBA00022833"/>
    </source>
</evidence>
<feature type="region of interest" description="Disordered" evidence="12">
    <location>
        <begin position="37"/>
        <end position="109"/>
    </location>
</feature>
<dbReference type="GO" id="GO:0030219">
    <property type="term" value="P:megakaryocyte differentiation"/>
    <property type="evidence" value="ECO:0007669"/>
    <property type="project" value="TreeGrafter"/>
</dbReference>
<dbReference type="EMBL" id="JAINUG010000089">
    <property type="protein sequence ID" value="KAJ8398653.1"/>
    <property type="molecule type" value="Genomic_DNA"/>
</dbReference>
<keyword evidence="9" id="KW-0010">Activator</keyword>
<keyword evidence="11" id="KW-0539">Nucleus</keyword>
<evidence type="ECO:0000256" key="4">
    <source>
        <dbReference type="ARBA" id="ARBA00022737"/>
    </source>
</evidence>
<evidence type="ECO:0000313" key="15">
    <source>
        <dbReference type="Proteomes" id="UP001221898"/>
    </source>
</evidence>
<evidence type="ECO:0000313" key="14">
    <source>
        <dbReference type="EMBL" id="KAJ8398653.1"/>
    </source>
</evidence>
<evidence type="ECO:0000256" key="2">
    <source>
        <dbReference type="ARBA" id="ARBA00022491"/>
    </source>
</evidence>
<evidence type="ECO:0000256" key="11">
    <source>
        <dbReference type="ARBA" id="ARBA00023242"/>
    </source>
</evidence>
<dbReference type="GO" id="GO:0045944">
    <property type="term" value="P:positive regulation of transcription by RNA polymerase II"/>
    <property type="evidence" value="ECO:0007669"/>
    <property type="project" value="TreeGrafter"/>
</dbReference>
<dbReference type="PANTHER" id="PTHR12958:SF4">
    <property type="entry name" value="ZINC FINGER PROTEIN ZFPM1"/>
    <property type="match status" value="1"/>
</dbReference>
<comment type="caution">
    <text evidence="14">The sequence shown here is derived from an EMBL/GenBank/DDBJ whole genome shotgun (WGS) entry which is preliminary data.</text>
</comment>
<protein>
    <recommendedName>
        <fullName evidence="13">CCHC FOG-type domain-containing protein</fullName>
    </recommendedName>
</protein>
<dbReference type="GO" id="GO:0008270">
    <property type="term" value="F:zinc ion binding"/>
    <property type="evidence" value="ECO:0007669"/>
    <property type="project" value="UniProtKB-KW"/>
</dbReference>
<evidence type="ECO:0000256" key="9">
    <source>
        <dbReference type="ARBA" id="ARBA00023159"/>
    </source>
</evidence>
<dbReference type="PROSITE" id="PS51810">
    <property type="entry name" value="ZF_CCHC_FOG"/>
    <property type="match status" value="1"/>
</dbReference>
<dbReference type="GO" id="GO:0061629">
    <property type="term" value="F:RNA polymerase II-specific DNA-binding transcription factor binding"/>
    <property type="evidence" value="ECO:0007669"/>
    <property type="project" value="InterPro"/>
</dbReference>
<reference evidence="14" key="1">
    <citation type="journal article" date="2023" name="Science">
        <title>Genome structures resolve the early diversification of teleost fishes.</title>
        <authorList>
            <person name="Parey E."/>
            <person name="Louis A."/>
            <person name="Montfort J."/>
            <person name="Bouchez O."/>
            <person name="Roques C."/>
            <person name="Iampietro C."/>
            <person name="Lluch J."/>
            <person name="Castinel A."/>
            <person name="Donnadieu C."/>
            <person name="Desvignes T."/>
            <person name="Floi Bucao C."/>
            <person name="Jouanno E."/>
            <person name="Wen M."/>
            <person name="Mejri S."/>
            <person name="Dirks R."/>
            <person name="Jansen H."/>
            <person name="Henkel C."/>
            <person name="Chen W.J."/>
            <person name="Zahm M."/>
            <person name="Cabau C."/>
            <person name="Klopp C."/>
            <person name="Thompson A.W."/>
            <person name="Robinson-Rechavi M."/>
            <person name="Braasch I."/>
            <person name="Lecointre G."/>
            <person name="Bobe J."/>
            <person name="Postlethwait J.H."/>
            <person name="Berthelot C."/>
            <person name="Roest Crollius H."/>
            <person name="Guiguen Y."/>
        </authorList>
    </citation>
    <scope>NUCLEOTIDE SEQUENCE</scope>
    <source>
        <strain evidence="14">NC1722</strain>
    </source>
</reference>
<dbReference type="InterPro" id="IPR039746">
    <property type="entry name" value="FOG"/>
</dbReference>
<evidence type="ECO:0000259" key="13">
    <source>
        <dbReference type="PROSITE" id="PS51810"/>
    </source>
</evidence>
<dbReference type="GO" id="GO:0007507">
    <property type="term" value="P:heart development"/>
    <property type="evidence" value="ECO:0007669"/>
    <property type="project" value="TreeGrafter"/>
</dbReference>
<dbReference type="GO" id="GO:0009653">
    <property type="term" value="P:anatomical structure morphogenesis"/>
    <property type="evidence" value="ECO:0007669"/>
    <property type="project" value="UniProtKB-ARBA"/>
</dbReference>
<dbReference type="SUPFAM" id="SSF57667">
    <property type="entry name" value="beta-beta-alpha zinc fingers"/>
    <property type="match status" value="1"/>
</dbReference>
<evidence type="ECO:0000256" key="10">
    <source>
        <dbReference type="ARBA" id="ARBA00023163"/>
    </source>
</evidence>
<evidence type="ECO:0000256" key="12">
    <source>
        <dbReference type="SAM" id="MobiDB-lite"/>
    </source>
</evidence>
<feature type="domain" description="CCHC FOG-type" evidence="13">
    <location>
        <begin position="145"/>
        <end position="178"/>
    </location>
</feature>
<dbReference type="GO" id="GO:0030218">
    <property type="term" value="P:erythrocyte differentiation"/>
    <property type="evidence" value="ECO:0007669"/>
    <property type="project" value="TreeGrafter"/>
</dbReference>
<keyword evidence="7" id="KW-0805">Transcription regulation</keyword>
<evidence type="ECO:0000256" key="8">
    <source>
        <dbReference type="ARBA" id="ARBA00023125"/>
    </source>
</evidence>
<keyword evidence="3" id="KW-0479">Metal-binding</keyword>
<keyword evidence="4" id="KW-0677">Repeat</keyword>
<keyword evidence="8" id="KW-0238">DNA-binding</keyword>
<evidence type="ECO:0000256" key="7">
    <source>
        <dbReference type="ARBA" id="ARBA00023015"/>
    </source>
</evidence>
<proteinExistence type="predicted"/>
<name>A0AAD7WJ27_9TELE</name>
<evidence type="ECO:0000256" key="3">
    <source>
        <dbReference type="ARBA" id="ARBA00022723"/>
    </source>
</evidence>
<dbReference type="PANTHER" id="PTHR12958">
    <property type="entry name" value="FRIEND OF GATA2-RELATED"/>
    <property type="match status" value="1"/>
</dbReference>
<feature type="compositionally biased region" description="Pro residues" evidence="12">
    <location>
        <begin position="47"/>
        <end position="62"/>
    </location>
</feature>
<dbReference type="InterPro" id="IPR036236">
    <property type="entry name" value="Znf_C2H2_sf"/>
</dbReference>
<dbReference type="GO" id="GO:0005634">
    <property type="term" value="C:nucleus"/>
    <property type="evidence" value="ECO:0007669"/>
    <property type="project" value="UniProtKB-SubCell"/>
</dbReference>
<accession>A0AAD7WJ27</accession>
<gene>
    <name evidence="14" type="ORF">AAFF_G00421810</name>
</gene>
<sequence>MVCPYCPLSGAVVGDLMEHFRTMHGLVLMLQHGGMTPETLPTRVSPNPSPKDAPPATPPKPAARPGRDNMNGQVKRESISPSSPLLNGSPHRAPATSPPSASPEAAPLSVSHANETFKESGMKSQSPSLLPDKHMAPKAALISPLQNGNSRFCRLCNIKFSSLSTFIAHKKYYCSSHSAEHVK</sequence>
<keyword evidence="2" id="KW-0678">Repressor</keyword>
<evidence type="ECO:0000256" key="1">
    <source>
        <dbReference type="ARBA" id="ARBA00004123"/>
    </source>
</evidence>
<dbReference type="InterPro" id="IPR034731">
    <property type="entry name" value="Znf_CCHC_FOG"/>
</dbReference>
<comment type="subcellular location">
    <subcellularLocation>
        <location evidence="1">Nucleus</location>
    </subcellularLocation>
</comment>
<keyword evidence="5" id="KW-0863">Zinc-finger</keyword>
<organism evidence="14 15">
    <name type="scientific">Aldrovandia affinis</name>
    <dbReference type="NCBI Taxonomy" id="143900"/>
    <lineage>
        <taxon>Eukaryota</taxon>
        <taxon>Metazoa</taxon>
        <taxon>Chordata</taxon>
        <taxon>Craniata</taxon>
        <taxon>Vertebrata</taxon>
        <taxon>Euteleostomi</taxon>
        <taxon>Actinopterygii</taxon>
        <taxon>Neopterygii</taxon>
        <taxon>Teleostei</taxon>
        <taxon>Notacanthiformes</taxon>
        <taxon>Halosauridae</taxon>
        <taxon>Aldrovandia</taxon>
    </lineage>
</organism>
<dbReference type="InterPro" id="IPR059121">
    <property type="entry name" value="CCHC_ZFPM2-like"/>
</dbReference>